<dbReference type="Proteomes" id="UP000299102">
    <property type="component" value="Unassembled WGS sequence"/>
</dbReference>
<reference evidence="1 2" key="1">
    <citation type="journal article" date="2019" name="Commun. Biol.">
        <title>The bagworm genome reveals a unique fibroin gene that provides high tensile strength.</title>
        <authorList>
            <person name="Kono N."/>
            <person name="Nakamura H."/>
            <person name="Ohtoshi R."/>
            <person name="Tomita M."/>
            <person name="Numata K."/>
            <person name="Arakawa K."/>
        </authorList>
    </citation>
    <scope>NUCLEOTIDE SEQUENCE [LARGE SCALE GENOMIC DNA]</scope>
</reference>
<organism evidence="1 2">
    <name type="scientific">Eumeta variegata</name>
    <name type="common">Bagworm moth</name>
    <name type="synonym">Eumeta japonica</name>
    <dbReference type="NCBI Taxonomy" id="151549"/>
    <lineage>
        <taxon>Eukaryota</taxon>
        <taxon>Metazoa</taxon>
        <taxon>Ecdysozoa</taxon>
        <taxon>Arthropoda</taxon>
        <taxon>Hexapoda</taxon>
        <taxon>Insecta</taxon>
        <taxon>Pterygota</taxon>
        <taxon>Neoptera</taxon>
        <taxon>Endopterygota</taxon>
        <taxon>Lepidoptera</taxon>
        <taxon>Glossata</taxon>
        <taxon>Ditrysia</taxon>
        <taxon>Tineoidea</taxon>
        <taxon>Psychidae</taxon>
        <taxon>Oiketicinae</taxon>
        <taxon>Eumeta</taxon>
    </lineage>
</organism>
<accession>A0A4C1ZDY0</accession>
<dbReference type="AlphaFoldDB" id="A0A4C1ZDY0"/>
<name>A0A4C1ZDY0_EUMVA</name>
<keyword evidence="2" id="KW-1185">Reference proteome</keyword>
<proteinExistence type="predicted"/>
<dbReference type="EMBL" id="BGZK01001747">
    <property type="protein sequence ID" value="GBP85592.1"/>
    <property type="molecule type" value="Genomic_DNA"/>
</dbReference>
<gene>
    <name evidence="1" type="ORF">EVAR_50566_1</name>
</gene>
<protein>
    <submittedName>
        <fullName evidence="1">Uncharacterized protein</fullName>
    </submittedName>
</protein>
<sequence>MQWQLHMFLTGVCGSKHKSTIHVIAMPDFFLDLQGPSLGVQPAWKPQWKEISFFCLFAADCMAFVRALQLTNAVDGLRRTSCRRQTEQQYLNNYLNTYEARGFGYSFRV</sequence>
<comment type="caution">
    <text evidence="1">The sequence shown here is derived from an EMBL/GenBank/DDBJ whole genome shotgun (WGS) entry which is preliminary data.</text>
</comment>
<evidence type="ECO:0000313" key="2">
    <source>
        <dbReference type="Proteomes" id="UP000299102"/>
    </source>
</evidence>
<evidence type="ECO:0000313" key="1">
    <source>
        <dbReference type="EMBL" id="GBP85592.1"/>
    </source>
</evidence>